<dbReference type="EMBL" id="AFZZ01000214">
    <property type="protein sequence ID" value="EHJ37116.1"/>
    <property type="molecule type" value="Genomic_DNA"/>
</dbReference>
<name>G6B0T2_9BACT</name>
<proteinExistence type="predicted"/>
<sequence length="45" mass="5105">MGILPIPRTHKSIFLKVKLLTYRESKPIKTNLKPKSTKIDNNANG</sequence>
<gene>
    <name evidence="1" type="ORF">HMPREF0673_02500</name>
</gene>
<dbReference type="AlphaFoldDB" id="G6B0T2"/>
<comment type="caution">
    <text evidence="1">The sequence shown here is derived from an EMBL/GenBank/DDBJ whole genome shotgun (WGS) entry which is preliminary data.</text>
</comment>
<accession>G6B0T2</accession>
<organism evidence="1 2">
    <name type="scientific">Leyella stercorea DSM 18206</name>
    <dbReference type="NCBI Taxonomy" id="1002367"/>
    <lineage>
        <taxon>Bacteria</taxon>
        <taxon>Pseudomonadati</taxon>
        <taxon>Bacteroidota</taxon>
        <taxon>Bacteroidia</taxon>
        <taxon>Bacteroidales</taxon>
        <taxon>Prevotellaceae</taxon>
        <taxon>Leyella</taxon>
    </lineage>
</organism>
<dbReference type="Proteomes" id="UP000004407">
    <property type="component" value="Unassembled WGS sequence"/>
</dbReference>
<reference evidence="1 2" key="1">
    <citation type="submission" date="2011-08" db="EMBL/GenBank/DDBJ databases">
        <authorList>
            <person name="Weinstock G."/>
            <person name="Sodergren E."/>
            <person name="Clifton S."/>
            <person name="Fulton L."/>
            <person name="Fulton B."/>
            <person name="Courtney L."/>
            <person name="Fronick C."/>
            <person name="Harrison M."/>
            <person name="Strong C."/>
            <person name="Farmer C."/>
            <person name="Delahaunty K."/>
            <person name="Markovic C."/>
            <person name="Hall O."/>
            <person name="Minx P."/>
            <person name="Tomlinson C."/>
            <person name="Mitreva M."/>
            <person name="Hou S."/>
            <person name="Chen J."/>
            <person name="Wollam A."/>
            <person name="Pepin K.H."/>
            <person name="Johnson M."/>
            <person name="Bhonagiri V."/>
            <person name="Zhang X."/>
            <person name="Suruliraj S."/>
            <person name="Warren W."/>
            <person name="Chinwalla A."/>
            <person name="Mardis E.R."/>
            <person name="Wilson R.K."/>
        </authorList>
    </citation>
    <scope>NUCLEOTIDE SEQUENCE [LARGE SCALE GENOMIC DNA]</scope>
    <source>
        <strain evidence="1 2">DSM 18206</strain>
    </source>
</reference>
<dbReference type="HOGENOM" id="CLU_3203667_0_0_10"/>
<evidence type="ECO:0000313" key="2">
    <source>
        <dbReference type="Proteomes" id="UP000004407"/>
    </source>
</evidence>
<protein>
    <submittedName>
        <fullName evidence="1">Uncharacterized protein</fullName>
    </submittedName>
</protein>
<evidence type="ECO:0000313" key="1">
    <source>
        <dbReference type="EMBL" id="EHJ37116.1"/>
    </source>
</evidence>